<dbReference type="OrthoDB" id="9778595at2"/>
<evidence type="ECO:0000256" key="7">
    <source>
        <dbReference type="ARBA" id="ARBA00022827"/>
    </source>
</evidence>
<keyword evidence="4" id="KW-0285">Flavoprotein</keyword>
<dbReference type="SUPFAM" id="SSF143631">
    <property type="entry name" value="ApbE-like"/>
    <property type="match status" value="1"/>
</dbReference>
<evidence type="ECO:0000256" key="6">
    <source>
        <dbReference type="ARBA" id="ARBA00022723"/>
    </source>
</evidence>
<dbReference type="AlphaFoldDB" id="A0A0F0KD61"/>
<evidence type="ECO:0000256" key="8">
    <source>
        <dbReference type="ARBA" id="ARBA00022842"/>
    </source>
</evidence>
<evidence type="ECO:0000256" key="9">
    <source>
        <dbReference type="ARBA" id="ARBA00031306"/>
    </source>
</evidence>
<evidence type="ECO:0000256" key="1">
    <source>
        <dbReference type="ARBA" id="ARBA00001946"/>
    </source>
</evidence>
<accession>A0A0F0KD61</accession>
<dbReference type="InterPro" id="IPR003374">
    <property type="entry name" value="ApbE-like_sf"/>
</dbReference>
<dbReference type="InterPro" id="IPR024932">
    <property type="entry name" value="ApbE"/>
</dbReference>
<evidence type="ECO:0000313" key="11">
    <source>
        <dbReference type="EMBL" id="KJL18354.1"/>
    </source>
</evidence>
<reference evidence="11 12" key="1">
    <citation type="submission" date="2015-02" db="EMBL/GenBank/DDBJ databases">
        <title>Draft genome sequences of ten Microbacterium spp. with emphasis on heavy metal contaminated environments.</title>
        <authorList>
            <person name="Corretto E."/>
        </authorList>
    </citation>
    <scope>NUCLEOTIDE SEQUENCE [LARGE SCALE GENOMIC DNA]</scope>
    <source>
        <strain evidence="11 12">BEL163</strain>
    </source>
</reference>
<protein>
    <recommendedName>
        <fullName evidence="3">FAD:protein FMN transferase</fullName>
        <ecNumber evidence="2">2.7.1.180</ecNumber>
    </recommendedName>
    <alternativeName>
        <fullName evidence="9">Flavin transferase</fullName>
    </alternativeName>
</protein>
<evidence type="ECO:0000256" key="3">
    <source>
        <dbReference type="ARBA" id="ARBA00016337"/>
    </source>
</evidence>
<dbReference type="Pfam" id="PF02424">
    <property type="entry name" value="ApbE"/>
    <property type="match status" value="2"/>
</dbReference>
<dbReference type="EMBL" id="JYIV01000030">
    <property type="protein sequence ID" value="KJL18354.1"/>
    <property type="molecule type" value="Genomic_DNA"/>
</dbReference>
<comment type="catalytic activity">
    <reaction evidence="10">
        <text>L-threonyl-[protein] + FAD = FMN-L-threonyl-[protein] + AMP + H(+)</text>
        <dbReference type="Rhea" id="RHEA:36847"/>
        <dbReference type="Rhea" id="RHEA-COMP:11060"/>
        <dbReference type="Rhea" id="RHEA-COMP:11061"/>
        <dbReference type="ChEBI" id="CHEBI:15378"/>
        <dbReference type="ChEBI" id="CHEBI:30013"/>
        <dbReference type="ChEBI" id="CHEBI:57692"/>
        <dbReference type="ChEBI" id="CHEBI:74257"/>
        <dbReference type="ChEBI" id="CHEBI:456215"/>
        <dbReference type="EC" id="2.7.1.180"/>
    </reaction>
</comment>
<dbReference type="PANTHER" id="PTHR30040">
    <property type="entry name" value="THIAMINE BIOSYNTHESIS LIPOPROTEIN APBE"/>
    <property type="match status" value="1"/>
</dbReference>
<dbReference type="RefSeq" id="WP_052674752.1">
    <property type="nucleotide sequence ID" value="NZ_JYIV01000030.1"/>
</dbReference>
<evidence type="ECO:0000256" key="10">
    <source>
        <dbReference type="ARBA" id="ARBA00048540"/>
    </source>
</evidence>
<keyword evidence="5" id="KW-0808">Transferase</keyword>
<dbReference type="Proteomes" id="UP000033725">
    <property type="component" value="Unassembled WGS sequence"/>
</dbReference>
<gene>
    <name evidence="11" type="primary">apbE_2</name>
    <name evidence="11" type="ORF">RN51_03186</name>
</gene>
<dbReference type="GO" id="GO:0016740">
    <property type="term" value="F:transferase activity"/>
    <property type="evidence" value="ECO:0007669"/>
    <property type="project" value="UniProtKB-KW"/>
</dbReference>
<sequence>MTTPDIHVHVEHTMGTAISIHIVDPRDDPAVRDAVRACVEELRDIDRVFSPYRADSDISRIRAGDLRIRDADPRVAEVAAACADYEHATGGLFAASWRGGFDPTGYVKGWAVEHASRRHLAPLLASARAIGINAGGDLQLFTAQDSDWVWDVGIADPRRPGSVLATMQVTNGAVATSGPAERGSHIIDPRTGHRTHGIASVTVVADSLAHADVWATAAVAAGPSDTTWIAASRTSTGMLVTDNGAIARWIGSTPVEVTSLSSWAA</sequence>
<dbReference type="Gene3D" id="3.10.520.10">
    <property type="entry name" value="ApbE-like domains"/>
    <property type="match status" value="2"/>
</dbReference>
<keyword evidence="11" id="KW-0449">Lipoprotein</keyword>
<evidence type="ECO:0000256" key="4">
    <source>
        <dbReference type="ARBA" id="ARBA00022630"/>
    </source>
</evidence>
<keyword evidence="7" id="KW-0274">FAD</keyword>
<dbReference type="EC" id="2.7.1.180" evidence="2"/>
<evidence type="ECO:0000256" key="5">
    <source>
        <dbReference type="ARBA" id="ARBA00022679"/>
    </source>
</evidence>
<proteinExistence type="predicted"/>
<name>A0A0F0KD61_9MICO</name>
<keyword evidence="8" id="KW-0460">Magnesium</keyword>
<keyword evidence="6" id="KW-0479">Metal-binding</keyword>
<organism evidence="11 12">
    <name type="scientific">Microbacterium oxydans</name>
    <dbReference type="NCBI Taxonomy" id="82380"/>
    <lineage>
        <taxon>Bacteria</taxon>
        <taxon>Bacillati</taxon>
        <taxon>Actinomycetota</taxon>
        <taxon>Actinomycetes</taxon>
        <taxon>Micrococcales</taxon>
        <taxon>Microbacteriaceae</taxon>
        <taxon>Microbacterium</taxon>
    </lineage>
</organism>
<evidence type="ECO:0000256" key="2">
    <source>
        <dbReference type="ARBA" id="ARBA00011955"/>
    </source>
</evidence>
<evidence type="ECO:0000313" key="12">
    <source>
        <dbReference type="Proteomes" id="UP000033725"/>
    </source>
</evidence>
<comment type="caution">
    <text evidence="11">The sequence shown here is derived from an EMBL/GenBank/DDBJ whole genome shotgun (WGS) entry which is preliminary data.</text>
</comment>
<dbReference type="GO" id="GO:0046872">
    <property type="term" value="F:metal ion binding"/>
    <property type="evidence" value="ECO:0007669"/>
    <property type="project" value="UniProtKB-KW"/>
</dbReference>
<comment type="cofactor">
    <cofactor evidence="1">
        <name>Mg(2+)</name>
        <dbReference type="ChEBI" id="CHEBI:18420"/>
    </cofactor>
</comment>
<dbReference type="PATRIC" id="fig|82380.10.peg.3193"/>
<dbReference type="PANTHER" id="PTHR30040:SF2">
    <property type="entry name" value="FAD:PROTEIN FMN TRANSFERASE"/>
    <property type="match status" value="1"/>
</dbReference>